<dbReference type="PANTHER" id="PTHR11365:SF23">
    <property type="entry name" value="HYPOTHETICAL 5-OXOPROLINASE (EUROFUNG)-RELATED"/>
    <property type="match status" value="1"/>
</dbReference>
<feature type="compositionally biased region" description="Basic and acidic residues" evidence="1">
    <location>
        <begin position="541"/>
        <end position="555"/>
    </location>
</feature>
<reference evidence="3 4" key="1">
    <citation type="journal article" date="2018" name="J. Microbiol.">
        <title>Baekduia soli gen. nov., sp. nov., a novel bacterium isolated from the soil of Baekdu Mountain and proposal of a novel family name, Baekduiaceae fam. nov.</title>
        <authorList>
            <person name="An D.S."/>
            <person name="Siddiqi M.Z."/>
            <person name="Kim K.H."/>
            <person name="Yu H.S."/>
            <person name="Im W.T."/>
        </authorList>
    </citation>
    <scope>NUCLEOTIDE SEQUENCE [LARGE SCALE GENOMIC DNA]</scope>
    <source>
        <strain evidence="3 4">BR7-21</strain>
    </source>
</reference>
<evidence type="ECO:0000256" key="1">
    <source>
        <dbReference type="SAM" id="MobiDB-lite"/>
    </source>
</evidence>
<protein>
    <submittedName>
        <fullName evidence="3">Hydantoinase B/oxoprolinase family protein</fullName>
    </submittedName>
</protein>
<dbReference type="InterPro" id="IPR003692">
    <property type="entry name" value="Hydantoinase_B"/>
</dbReference>
<dbReference type="GO" id="GO:0006749">
    <property type="term" value="P:glutathione metabolic process"/>
    <property type="evidence" value="ECO:0007669"/>
    <property type="project" value="TreeGrafter"/>
</dbReference>
<dbReference type="Proteomes" id="UP000321805">
    <property type="component" value="Chromosome"/>
</dbReference>
<dbReference type="EMBL" id="CP042430">
    <property type="protein sequence ID" value="QEC46126.1"/>
    <property type="molecule type" value="Genomic_DNA"/>
</dbReference>
<evidence type="ECO:0000313" key="3">
    <source>
        <dbReference type="EMBL" id="QEC46126.1"/>
    </source>
</evidence>
<evidence type="ECO:0000259" key="2">
    <source>
        <dbReference type="Pfam" id="PF02538"/>
    </source>
</evidence>
<dbReference type="RefSeq" id="WP_146914991.1">
    <property type="nucleotide sequence ID" value="NZ_CP042430.1"/>
</dbReference>
<proteinExistence type="predicted"/>
<dbReference type="OrthoDB" id="102473at2"/>
<dbReference type="AlphaFoldDB" id="A0A5B8TZH0"/>
<dbReference type="InterPro" id="IPR045079">
    <property type="entry name" value="Oxoprolinase-like"/>
</dbReference>
<feature type="domain" description="Hydantoinase B/oxoprolinase" evidence="2">
    <location>
        <begin position="18"/>
        <end position="541"/>
    </location>
</feature>
<sequence length="568" mass="59380">MDAGSDRSSERNIVTTVDPVTLAVLQGRLEQIVDEMDATLFRSAFNPTIAEAHDACHGIYDARTGDTLVQGTSGLPIFVGAMAFAVRLAIARAERDGGPADGDVYVFNDPYAGATHLNDVKLVRPLFRDGRLFCWLASVGHFNDVGGNVPGNYNPAARESHQEGVLLPPVKLVDAGVLREDIVDIIRAIGRAPDNAYGDLRAQLSALGLGARRLALLLDDYGDDVVAAAFGQLTDAAERQTRACIAGLADGTYACDDHLDNDGITDVPIRVAVTATVRGDRLALDFTGTDPACAGPLNISRATATAACYVAIKHLFPEVPANAGCLRPVDIAIPGGSLLDAVAPRPVGGYTETILRVMEILFGAIAQAGPERALGWSYGTINALSLAGHRDDGSRWVMFTFFGGGLGGSSSGDGLNHGSAPLSTAVIPPVEVFEATYPVRFTRWALREGSGGTGEHRGGLGATYELEVLGAEAEAFVFGERARHAPRGTLGGGDGAPNVVTWTDADGPHHPALGAKATGIRLHRGDRLRIDSPGGGGYGDPARRAPEAAERDRRLGYVAGDGTGPEAP</sequence>
<dbReference type="Pfam" id="PF02538">
    <property type="entry name" value="Hydantoinase_B"/>
    <property type="match status" value="1"/>
</dbReference>
<dbReference type="PANTHER" id="PTHR11365">
    <property type="entry name" value="5-OXOPROLINASE RELATED"/>
    <property type="match status" value="1"/>
</dbReference>
<feature type="region of interest" description="Disordered" evidence="1">
    <location>
        <begin position="529"/>
        <end position="568"/>
    </location>
</feature>
<gene>
    <name evidence="3" type="ORF">FSW04_00130</name>
</gene>
<evidence type="ECO:0000313" key="4">
    <source>
        <dbReference type="Proteomes" id="UP000321805"/>
    </source>
</evidence>
<dbReference type="GO" id="GO:0005829">
    <property type="term" value="C:cytosol"/>
    <property type="evidence" value="ECO:0007669"/>
    <property type="project" value="TreeGrafter"/>
</dbReference>
<organism evidence="3 4">
    <name type="scientific">Baekduia soli</name>
    <dbReference type="NCBI Taxonomy" id="496014"/>
    <lineage>
        <taxon>Bacteria</taxon>
        <taxon>Bacillati</taxon>
        <taxon>Actinomycetota</taxon>
        <taxon>Thermoleophilia</taxon>
        <taxon>Solirubrobacterales</taxon>
        <taxon>Baekduiaceae</taxon>
        <taxon>Baekduia</taxon>
    </lineage>
</organism>
<dbReference type="KEGG" id="bsol:FSW04_00130"/>
<name>A0A5B8TZH0_9ACTN</name>
<feature type="compositionally biased region" description="Gly residues" evidence="1">
    <location>
        <begin position="559"/>
        <end position="568"/>
    </location>
</feature>
<accession>A0A5B8TZH0</accession>
<dbReference type="GO" id="GO:0017168">
    <property type="term" value="F:5-oxoprolinase (ATP-hydrolyzing) activity"/>
    <property type="evidence" value="ECO:0007669"/>
    <property type="project" value="TreeGrafter"/>
</dbReference>
<keyword evidence="4" id="KW-1185">Reference proteome</keyword>